<name>A0AAD5E2F7_UMBRA</name>
<evidence type="ECO:0000313" key="2">
    <source>
        <dbReference type="EMBL" id="KAI8575599.1"/>
    </source>
</evidence>
<protein>
    <recommendedName>
        <fullName evidence="1">NAD-dependent epimerase/dehydratase domain-containing protein</fullName>
    </recommendedName>
</protein>
<evidence type="ECO:0000313" key="3">
    <source>
        <dbReference type="Proteomes" id="UP001206595"/>
    </source>
</evidence>
<proteinExistence type="predicted"/>
<evidence type="ECO:0000259" key="1">
    <source>
        <dbReference type="Pfam" id="PF01370"/>
    </source>
</evidence>
<dbReference type="SUPFAM" id="SSF51735">
    <property type="entry name" value="NAD(P)-binding Rossmann-fold domains"/>
    <property type="match status" value="1"/>
</dbReference>
<dbReference type="Proteomes" id="UP001206595">
    <property type="component" value="Unassembled WGS sequence"/>
</dbReference>
<accession>A0AAD5E2F7</accession>
<comment type="caution">
    <text evidence="2">The sequence shown here is derived from an EMBL/GenBank/DDBJ whole genome shotgun (WGS) entry which is preliminary data.</text>
</comment>
<dbReference type="GO" id="GO:0044877">
    <property type="term" value="F:protein-containing complex binding"/>
    <property type="evidence" value="ECO:0007669"/>
    <property type="project" value="TreeGrafter"/>
</dbReference>
<dbReference type="InterPro" id="IPR001509">
    <property type="entry name" value="Epimerase_deHydtase"/>
</dbReference>
<dbReference type="PANTHER" id="PTHR12126:SF11">
    <property type="entry name" value="NADH DEHYDROGENASE [UBIQUINONE] 1 ALPHA SUBCOMPLEX SUBUNIT 9, MITOCHONDRIAL"/>
    <property type="match status" value="1"/>
</dbReference>
<feature type="domain" description="NAD-dependent epimerase/dehydratase" evidence="1">
    <location>
        <begin position="62"/>
        <end position="258"/>
    </location>
</feature>
<reference evidence="2" key="1">
    <citation type="submission" date="2021-06" db="EMBL/GenBank/DDBJ databases">
        <authorList>
            <consortium name="DOE Joint Genome Institute"/>
            <person name="Mondo S.J."/>
            <person name="Amses K.R."/>
            <person name="Simmons D.R."/>
            <person name="Longcore J.E."/>
            <person name="Seto K."/>
            <person name="Alves G.H."/>
            <person name="Bonds A.E."/>
            <person name="Quandt C.A."/>
            <person name="Davis W.J."/>
            <person name="Chang Y."/>
            <person name="Letcher P.M."/>
            <person name="Powell M.J."/>
            <person name="Kuo A."/>
            <person name="Labutti K."/>
            <person name="Pangilinan J."/>
            <person name="Andreopoulos W."/>
            <person name="Tritt A."/>
            <person name="Riley R."/>
            <person name="Hundley H."/>
            <person name="Johnson J."/>
            <person name="Lipzen A."/>
            <person name="Barry K."/>
            <person name="Berbee M.L."/>
            <person name="Buchler N.E."/>
            <person name="Grigoriev I.V."/>
            <person name="Spatafora J.W."/>
            <person name="Stajich J.E."/>
            <person name="James T.Y."/>
        </authorList>
    </citation>
    <scope>NUCLEOTIDE SEQUENCE</scope>
    <source>
        <strain evidence="2">AG</strain>
    </source>
</reference>
<dbReference type="Pfam" id="PF01370">
    <property type="entry name" value="Epimerase"/>
    <property type="match status" value="1"/>
</dbReference>
<organism evidence="2 3">
    <name type="scientific">Umbelopsis ramanniana AG</name>
    <dbReference type="NCBI Taxonomy" id="1314678"/>
    <lineage>
        <taxon>Eukaryota</taxon>
        <taxon>Fungi</taxon>
        <taxon>Fungi incertae sedis</taxon>
        <taxon>Mucoromycota</taxon>
        <taxon>Mucoromycotina</taxon>
        <taxon>Umbelopsidomycetes</taxon>
        <taxon>Umbelopsidales</taxon>
        <taxon>Umbelopsidaceae</taxon>
        <taxon>Umbelopsis</taxon>
    </lineage>
</organism>
<sequence length="383" mass="42672">MLASVASKQMRHKACANAIKASASSLEQKRNLHDLMLRKKTGQPFTRQGAGGRSTSNGHVATVFGCTGFLGRYVVNRLAQQGTQVVIAHRDPDEARPLKVTGDLGQIVPLEVDLKDRETINEVVRHSDIVYNLIGRDYETKNYTFDQVHVDGARAIAEACAENDVARLVHVSALNANEDSTSGFLRSKARGEKAVREVIPGATIVRPGTMYGQEDRFLNRIGTGEGWQFWVNESKAKIRPVYAIDVAQAMEIFLTAESTIGKTYEFYGPKEYTYEQIFELAREISKKPLPTYNVPTSIAKLAAKLVDRLPYNQMICPDLIERMTLDDKPTPGALTFADLYIEPTDLDAVAIQFLRRFRSTAIFDLPFEKGDGQVKKGVYHVID</sequence>
<dbReference type="InterPro" id="IPR036291">
    <property type="entry name" value="NAD(P)-bd_dom_sf"/>
</dbReference>
<dbReference type="InterPro" id="IPR051207">
    <property type="entry name" value="ComplexI_NDUFA9_subunit"/>
</dbReference>
<keyword evidence="3" id="KW-1185">Reference proteome</keyword>
<dbReference type="GeneID" id="75917609"/>
<dbReference type="EMBL" id="MU620976">
    <property type="protein sequence ID" value="KAI8575599.1"/>
    <property type="molecule type" value="Genomic_DNA"/>
</dbReference>
<dbReference type="AlphaFoldDB" id="A0AAD5E2F7"/>
<dbReference type="GO" id="GO:0005739">
    <property type="term" value="C:mitochondrion"/>
    <property type="evidence" value="ECO:0007669"/>
    <property type="project" value="TreeGrafter"/>
</dbReference>
<dbReference type="RefSeq" id="XP_051440603.1">
    <property type="nucleotide sequence ID" value="XM_051592266.1"/>
</dbReference>
<dbReference type="Gene3D" id="3.40.50.720">
    <property type="entry name" value="NAD(P)-binding Rossmann-like Domain"/>
    <property type="match status" value="1"/>
</dbReference>
<dbReference type="PANTHER" id="PTHR12126">
    <property type="entry name" value="NADH-UBIQUINONE OXIDOREDUCTASE 39 KDA SUBUNIT-RELATED"/>
    <property type="match status" value="1"/>
</dbReference>
<reference evidence="2" key="2">
    <citation type="journal article" date="2022" name="Proc. Natl. Acad. Sci. U.S.A.">
        <title>Diploid-dominant life cycles characterize the early evolution of Fungi.</title>
        <authorList>
            <person name="Amses K.R."/>
            <person name="Simmons D.R."/>
            <person name="Longcore J.E."/>
            <person name="Mondo S.J."/>
            <person name="Seto K."/>
            <person name="Jeronimo G.H."/>
            <person name="Bonds A.E."/>
            <person name="Quandt C.A."/>
            <person name="Davis W.J."/>
            <person name="Chang Y."/>
            <person name="Federici B.A."/>
            <person name="Kuo A."/>
            <person name="LaButti K."/>
            <person name="Pangilinan J."/>
            <person name="Andreopoulos W."/>
            <person name="Tritt A."/>
            <person name="Riley R."/>
            <person name="Hundley H."/>
            <person name="Johnson J."/>
            <person name="Lipzen A."/>
            <person name="Barry K."/>
            <person name="Lang B.F."/>
            <person name="Cuomo C.A."/>
            <person name="Buchler N.E."/>
            <person name="Grigoriev I.V."/>
            <person name="Spatafora J.W."/>
            <person name="Stajich J.E."/>
            <person name="James T.Y."/>
        </authorList>
    </citation>
    <scope>NUCLEOTIDE SEQUENCE</scope>
    <source>
        <strain evidence="2">AG</strain>
    </source>
</reference>
<dbReference type="CDD" id="cd05271">
    <property type="entry name" value="NDUFA9_like_SDR_a"/>
    <property type="match status" value="1"/>
</dbReference>
<gene>
    <name evidence="2" type="ORF">K450DRAFT_261119</name>
</gene>